<dbReference type="GO" id="GO:0043139">
    <property type="term" value="F:5'-3' DNA helicase activity"/>
    <property type="evidence" value="ECO:0007669"/>
    <property type="project" value="UniProtKB-EC"/>
</dbReference>
<dbReference type="GO" id="GO:0051536">
    <property type="term" value="F:iron-sulfur cluster binding"/>
    <property type="evidence" value="ECO:0007669"/>
    <property type="project" value="UniProtKB-KW"/>
</dbReference>
<evidence type="ECO:0000256" key="23">
    <source>
        <dbReference type="SAM" id="MobiDB-lite"/>
    </source>
</evidence>
<comment type="similarity">
    <text evidence="3">Belongs to the DEAD box helicase family. DEAH subfamily. DDX11/CHL1 sub-subfamily.</text>
</comment>
<comment type="function">
    <text evidence="20">ATP-dependent DNA helicase important for chromosome transmission and normal cell cycle progression in G(2)/M. May have a role in changing DNA topology to allow the loading of proteins involved in maintaining sister chromatid cohesion in the vicinity of the centromeres. Has a specific role in chromosome segregation during meiosis II.</text>
</comment>
<dbReference type="InterPro" id="IPR045028">
    <property type="entry name" value="DinG/Rad3-like"/>
</dbReference>
<keyword evidence="11" id="KW-0408">Iron</keyword>
<dbReference type="GO" id="GO:0016818">
    <property type="term" value="F:hydrolase activity, acting on acid anhydrides, in phosphorus-containing anhydrides"/>
    <property type="evidence" value="ECO:0007669"/>
    <property type="project" value="InterPro"/>
</dbReference>
<proteinExistence type="inferred from homology"/>
<evidence type="ECO:0000259" key="24">
    <source>
        <dbReference type="PROSITE" id="PS51193"/>
    </source>
</evidence>
<dbReference type="STRING" id="1314674.A0A0D7BKD5"/>
<evidence type="ECO:0000256" key="12">
    <source>
        <dbReference type="ARBA" id="ARBA00023014"/>
    </source>
</evidence>
<dbReference type="InterPro" id="IPR013020">
    <property type="entry name" value="Rad3/Chl1-like"/>
</dbReference>
<dbReference type="GO" id="GO:0034085">
    <property type="term" value="P:establishment of sister chromatid cohesion"/>
    <property type="evidence" value="ECO:0007669"/>
    <property type="project" value="TreeGrafter"/>
</dbReference>
<feature type="compositionally biased region" description="Acidic residues" evidence="23">
    <location>
        <begin position="145"/>
        <end position="160"/>
    </location>
</feature>
<sequence length="855" mass="95107">MSLELHAPDAFPAFPYSPPYGTQIDLMRHLYESIEQKKVTIVESPTGTGKTLTLLCASLTWLADEHNRARKGKMVALGARPDDEEDWVAKQAREQLVRELDDQEQRYRERLAAARRREEELKRKLNARVVKRPRTTISQSASQTEENEDEFLPEDDVQDPEDNLSPAVKALMAKLARGSRGEEEEELTCTKIYYASRTHSQLTQLVPELQRLKFDVKVTDFEPSPPHKLGKRPALALEADSTPPQFTRTVALGSRKQLCINDSLRARSTDLDEACRTLLEEKGDKRCQFLPSLDEEDKMLEFRDAILAAPKDIEDLAKAGRMHEVCPYFGSRRAIKQAELVTLPYNLLLQPSAREALGIDLTDQIVIVDEAHNLISTLLSLLTHRLSLGILSLSFTQVCIYVTKFRNRLSHANMLQLKRLVTFLDALKKAVTAWKETAKTNKEKTQILTVIDLLALLGPKAAAINLLEVVKYLKSSKVARKIANYSDKQAEKNAIADRKGSNDVHKARRSNRGAIPPLHRVEEFLTSLTAINEDGRVCLTLVGEDEVEVKYQLLNPAPGFMDVVESARSVVLAGGTMSPITDVISQLFSGIPRERISTFSCGHIIPSSNLLGMVVTKGPSGQDLHFKADRQNNKAIIIDLGQTIANIVNIAPSGFIVFFPSYQFLNTAKEIWKGSGHLERFGKKKPVFFEPTESTSVDSVMAEYAASVRAGKGALLFAVIGAKLSEGLNFADDLARCVAVVGLPFPNLGSPELQERMKYVKRLDEKMNGTKRPGQKDAAAELFENMCMNAVNQSIGRAIRHKDDWAALILLDKRYAGGAIRGKLPGWIAKEVTVASTFGQAVQGLGAFFRARREK</sequence>
<evidence type="ECO:0000256" key="15">
    <source>
        <dbReference type="ARBA" id="ARBA00023306"/>
    </source>
</evidence>
<evidence type="ECO:0000256" key="1">
    <source>
        <dbReference type="ARBA" id="ARBA00001966"/>
    </source>
</evidence>
<evidence type="ECO:0000256" key="13">
    <source>
        <dbReference type="ARBA" id="ARBA00023235"/>
    </source>
</evidence>
<keyword evidence="8" id="KW-0378">Hydrolase</keyword>
<evidence type="ECO:0000256" key="21">
    <source>
        <dbReference type="ARBA" id="ARBA00048954"/>
    </source>
</evidence>
<keyword evidence="10" id="KW-0067">ATP-binding</keyword>
<keyword evidence="26" id="KW-1185">Reference proteome</keyword>
<dbReference type="GO" id="GO:0046872">
    <property type="term" value="F:metal ion binding"/>
    <property type="evidence" value="ECO:0007669"/>
    <property type="project" value="UniProtKB-KW"/>
</dbReference>
<accession>A0A0D7BKD5</accession>
<keyword evidence="14" id="KW-0539">Nucleus</keyword>
<keyword evidence="6" id="KW-0479">Metal-binding</keyword>
<dbReference type="GO" id="GO:0005634">
    <property type="term" value="C:nucleus"/>
    <property type="evidence" value="ECO:0007669"/>
    <property type="project" value="UniProtKB-SubCell"/>
</dbReference>
<dbReference type="GO" id="GO:0003677">
    <property type="term" value="F:DNA binding"/>
    <property type="evidence" value="ECO:0007669"/>
    <property type="project" value="InterPro"/>
</dbReference>
<evidence type="ECO:0000256" key="8">
    <source>
        <dbReference type="ARBA" id="ARBA00022801"/>
    </source>
</evidence>
<evidence type="ECO:0000256" key="7">
    <source>
        <dbReference type="ARBA" id="ARBA00022741"/>
    </source>
</evidence>
<dbReference type="SUPFAM" id="SSF52540">
    <property type="entry name" value="P-loop containing nucleoside triphosphate hydrolases"/>
    <property type="match status" value="1"/>
</dbReference>
<comment type="subcellular location">
    <subcellularLocation>
        <location evidence="2">Nucleus</location>
    </subcellularLocation>
</comment>
<dbReference type="SMART" id="SM00488">
    <property type="entry name" value="DEXDc2"/>
    <property type="match status" value="1"/>
</dbReference>
<evidence type="ECO:0000256" key="16">
    <source>
        <dbReference type="ARBA" id="ARBA00029709"/>
    </source>
</evidence>
<evidence type="ECO:0000256" key="17">
    <source>
        <dbReference type="ARBA" id="ARBA00044969"/>
    </source>
</evidence>
<evidence type="ECO:0000313" key="25">
    <source>
        <dbReference type="EMBL" id="KIY70584.1"/>
    </source>
</evidence>
<gene>
    <name evidence="25" type="ORF">CYLTODRAFT_487995</name>
</gene>
<evidence type="ECO:0000256" key="11">
    <source>
        <dbReference type="ARBA" id="ARBA00023004"/>
    </source>
</evidence>
<dbReference type="Pfam" id="PF13307">
    <property type="entry name" value="Helicase_C_2"/>
    <property type="match status" value="1"/>
</dbReference>
<dbReference type="Proteomes" id="UP000054007">
    <property type="component" value="Unassembled WGS sequence"/>
</dbReference>
<keyword evidence="22" id="KW-0175">Coiled coil</keyword>
<dbReference type="AlphaFoldDB" id="A0A0D7BKD5"/>
<dbReference type="SMART" id="SM00491">
    <property type="entry name" value="HELICc2"/>
    <property type="match status" value="1"/>
</dbReference>
<protein>
    <recommendedName>
        <fullName evidence="5">ATP-dependent DNA helicase CHL1</fullName>
        <ecNumber evidence="17">5.6.2.3</ecNumber>
    </recommendedName>
    <alternativeName>
        <fullName evidence="4">ATP-dependent DNA helicase chl1</fullName>
    </alternativeName>
    <alternativeName>
        <fullName evidence="16">Chromosome loss protein 1</fullName>
    </alternativeName>
    <alternativeName>
        <fullName evidence="18 19">DNA 5'-3' helicase CHL1</fullName>
    </alternativeName>
</protein>
<evidence type="ECO:0000256" key="10">
    <source>
        <dbReference type="ARBA" id="ARBA00022840"/>
    </source>
</evidence>
<name>A0A0D7BKD5_9AGAR</name>
<keyword evidence="7" id="KW-0547">Nucleotide-binding</keyword>
<feature type="domain" description="Helicase ATP-binding" evidence="24">
    <location>
        <begin position="9"/>
        <end position="431"/>
    </location>
</feature>
<dbReference type="NCBIfam" id="TIGR00604">
    <property type="entry name" value="rad3"/>
    <property type="match status" value="1"/>
</dbReference>
<keyword evidence="9 25" id="KW-0347">Helicase</keyword>
<evidence type="ECO:0000256" key="5">
    <source>
        <dbReference type="ARBA" id="ARBA00017386"/>
    </source>
</evidence>
<keyword evidence="13" id="KW-0413">Isomerase</keyword>
<evidence type="ECO:0000256" key="14">
    <source>
        <dbReference type="ARBA" id="ARBA00023242"/>
    </source>
</evidence>
<reference evidence="25 26" key="1">
    <citation type="journal article" date="2015" name="Fungal Genet. Biol.">
        <title>Evolution of novel wood decay mechanisms in Agaricales revealed by the genome sequences of Fistulina hepatica and Cylindrobasidium torrendii.</title>
        <authorList>
            <person name="Floudas D."/>
            <person name="Held B.W."/>
            <person name="Riley R."/>
            <person name="Nagy L.G."/>
            <person name="Koehler G."/>
            <person name="Ransdell A.S."/>
            <person name="Younus H."/>
            <person name="Chow J."/>
            <person name="Chiniquy J."/>
            <person name="Lipzen A."/>
            <person name="Tritt A."/>
            <person name="Sun H."/>
            <person name="Haridas S."/>
            <person name="LaButti K."/>
            <person name="Ohm R.A."/>
            <person name="Kues U."/>
            <person name="Blanchette R.A."/>
            <person name="Grigoriev I.V."/>
            <person name="Minto R.E."/>
            <person name="Hibbett D.S."/>
        </authorList>
    </citation>
    <scope>NUCLEOTIDE SEQUENCE [LARGE SCALE GENOMIC DNA]</scope>
    <source>
        <strain evidence="25 26">FP15055 ss-10</strain>
    </source>
</reference>
<keyword evidence="15" id="KW-0131">Cell cycle</keyword>
<comment type="cofactor">
    <cofactor evidence="1">
        <name>[4Fe-4S] cluster</name>
        <dbReference type="ChEBI" id="CHEBI:49883"/>
    </cofactor>
</comment>
<dbReference type="EMBL" id="KN880466">
    <property type="protein sequence ID" value="KIY70584.1"/>
    <property type="molecule type" value="Genomic_DNA"/>
</dbReference>
<evidence type="ECO:0000256" key="2">
    <source>
        <dbReference type="ARBA" id="ARBA00004123"/>
    </source>
</evidence>
<dbReference type="EC" id="5.6.2.3" evidence="17"/>
<dbReference type="OrthoDB" id="267079at2759"/>
<comment type="catalytic activity">
    <reaction evidence="21">
        <text>ATP + H2O = ADP + phosphate + H(+)</text>
        <dbReference type="Rhea" id="RHEA:13065"/>
        <dbReference type="ChEBI" id="CHEBI:15377"/>
        <dbReference type="ChEBI" id="CHEBI:15378"/>
        <dbReference type="ChEBI" id="CHEBI:30616"/>
        <dbReference type="ChEBI" id="CHEBI:43474"/>
        <dbReference type="ChEBI" id="CHEBI:456216"/>
        <dbReference type="EC" id="5.6.2.3"/>
    </reaction>
</comment>
<dbReference type="InterPro" id="IPR014013">
    <property type="entry name" value="Helic_SF1/SF2_ATP-bd_DinG/Rad3"/>
</dbReference>
<dbReference type="Gene3D" id="3.40.50.300">
    <property type="entry name" value="P-loop containing nucleotide triphosphate hydrolases"/>
    <property type="match status" value="3"/>
</dbReference>
<dbReference type="PANTHER" id="PTHR11472:SF41">
    <property type="entry name" value="ATP-DEPENDENT DNA HELICASE DDX11-RELATED"/>
    <property type="match status" value="1"/>
</dbReference>
<feature type="region of interest" description="Disordered" evidence="23">
    <location>
        <begin position="493"/>
        <end position="512"/>
    </location>
</feature>
<feature type="compositionally biased region" description="Basic and acidic residues" evidence="23">
    <location>
        <begin position="493"/>
        <end position="505"/>
    </location>
</feature>
<dbReference type="PROSITE" id="PS51193">
    <property type="entry name" value="HELICASE_ATP_BIND_2"/>
    <property type="match status" value="1"/>
</dbReference>
<dbReference type="GO" id="GO:0005524">
    <property type="term" value="F:ATP binding"/>
    <property type="evidence" value="ECO:0007669"/>
    <property type="project" value="UniProtKB-KW"/>
</dbReference>
<keyword evidence="12" id="KW-0411">Iron-sulfur</keyword>
<feature type="coiled-coil region" evidence="22">
    <location>
        <begin position="93"/>
        <end position="128"/>
    </location>
</feature>
<dbReference type="InterPro" id="IPR010614">
    <property type="entry name" value="RAD3-like_helicase_DEAD"/>
</dbReference>
<evidence type="ECO:0000256" key="4">
    <source>
        <dbReference type="ARBA" id="ARBA00016387"/>
    </source>
</evidence>
<dbReference type="Pfam" id="PF06733">
    <property type="entry name" value="DEAD_2"/>
    <property type="match status" value="1"/>
</dbReference>
<feature type="region of interest" description="Disordered" evidence="23">
    <location>
        <begin position="132"/>
        <end position="160"/>
    </location>
</feature>
<dbReference type="InterPro" id="IPR006554">
    <property type="entry name" value="Helicase-like_DEXD_c2"/>
</dbReference>
<dbReference type="GO" id="GO:0006139">
    <property type="term" value="P:nucleobase-containing compound metabolic process"/>
    <property type="evidence" value="ECO:0007669"/>
    <property type="project" value="InterPro"/>
</dbReference>
<dbReference type="InterPro" id="IPR006555">
    <property type="entry name" value="ATP-dep_Helicase_C"/>
</dbReference>
<dbReference type="CDD" id="cd18788">
    <property type="entry name" value="SF2_C_XPD"/>
    <property type="match status" value="1"/>
</dbReference>
<feature type="compositionally biased region" description="Polar residues" evidence="23">
    <location>
        <begin position="135"/>
        <end position="144"/>
    </location>
</feature>
<evidence type="ECO:0000256" key="20">
    <source>
        <dbReference type="ARBA" id="ARBA00045702"/>
    </source>
</evidence>
<evidence type="ECO:0000256" key="19">
    <source>
        <dbReference type="ARBA" id="ARBA00045008"/>
    </source>
</evidence>
<evidence type="ECO:0000313" key="26">
    <source>
        <dbReference type="Proteomes" id="UP000054007"/>
    </source>
</evidence>
<evidence type="ECO:0000256" key="9">
    <source>
        <dbReference type="ARBA" id="ARBA00022806"/>
    </source>
</evidence>
<evidence type="ECO:0000256" key="6">
    <source>
        <dbReference type="ARBA" id="ARBA00022723"/>
    </source>
</evidence>
<evidence type="ECO:0000256" key="18">
    <source>
        <dbReference type="ARBA" id="ARBA00044998"/>
    </source>
</evidence>
<dbReference type="PANTHER" id="PTHR11472">
    <property type="entry name" value="DNA REPAIR DEAD HELICASE RAD3/XP-D SUBFAMILY MEMBER"/>
    <property type="match status" value="1"/>
</dbReference>
<evidence type="ECO:0000256" key="22">
    <source>
        <dbReference type="SAM" id="Coils"/>
    </source>
</evidence>
<evidence type="ECO:0000256" key="3">
    <source>
        <dbReference type="ARBA" id="ARBA00008435"/>
    </source>
</evidence>
<dbReference type="InterPro" id="IPR027417">
    <property type="entry name" value="P-loop_NTPase"/>
</dbReference>
<organism evidence="25 26">
    <name type="scientific">Cylindrobasidium torrendii FP15055 ss-10</name>
    <dbReference type="NCBI Taxonomy" id="1314674"/>
    <lineage>
        <taxon>Eukaryota</taxon>
        <taxon>Fungi</taxon>
        <taxon>Dikarya</taxon>
        <taxon>Basidiomycota</taxon>
        <taxon>Agaricomycotina</taxon>
        <taxon>Agaricomycetes</taxon>
        <taxon>Agaricomycetidae</taxon>
        <taxon>Agaricales</taxon>
        <taxon>Marasmiineae</taxon>
        <taxon>Physalacriaceae</taxon>
        <taxon>Cylindrobasidium</taxon>
    </lineage>
</organism>